<dbReference type="PANTHER" id="PTHR10579:SF43">
    <property type="entry name" value="ZINC FINGER (C3HC4-TYPE RING FINGER) FAMILY PROTEIN"/>
    <property type="match status" value="1"/>
</dbReference>
<keyword evidence="2" id="KW-0472">Membrane</keyword>
<dbReference type="RefSeq" id="WP_145215711.1">
    <property type="nucleotide sequence ID" value="NZ_CP036432.1"/>
</dbReference>
<dbReference type="PANTHER" id="PTHR10579">
    <property type="entry name" value="CALCIUM-ACTIVATED CHLORIDE CHANNEL REGULATOR"/>
    <property type="match status" value="1"/>
</dbReference>
<feature type="domain" description="VWFA" evidence="3">
    <location>
        <begin position="682"/>
        <end position="856"/>
    </location>
</feature>
<reference evidence="4 5" key="1">
    <citation type="submission" date="2019-02" db="EMBL/GenBank/DDBJ databases">
        <title>Deep-cultivation of Planctomycetes and their phenomic and genomic characterization uncovers novel biology.</title>
        <authorList>
            <person name="Wiegand S."/>
            <person name="Jogler M."/>
            <person name="Boedeker C."/>
            <person name="Pinto D."/>
            <person name="Vollmers J."/>
            <person name="Rivas-Marin E."/>
            <person name="Kohn T."/>
            <person name="Peeters S.H."/>
            <person name="Heuer A."/>
            <person name="Rast P."/>
            <person name="Oberbeckmann S."/>
            <person name="Bunk B."/>
            <person name="Jeske O."/>
            <person name="Meyerdierks A."/>
            <person name="Storesund J.E."/>
            <person name="Kallscheuer N."/>
            <person name="Luecker S."/>
            <person name="Lage O.M."/>
            <person name="Pohl T."/>
            <person name="Merkel B.J."/>
            <person name="Hornburger P."/>
            <person name="Mueller R.-W."/>
            <person name="Bruemmer F."/>
            <person name="Labrenz M."/>
            <person name="Spormann A.M."/>
            <person name="Op den Camp H."/>
            <person name="Overmann J."/>
            <person name="Amann R."/>
            <person name="Jetten M.S.M."/>
            <person name="Mascher T."/>
            <person name="Medema M.H."/>
            <person name="Devos D.P."/>
            <person name="Kaster A.-K."/>
            <person name="Ovreas L."/>
            <person name="Rohde M."/>
            <person name="Galperin M.Y."/>
            <person name="Jogler C."/>
        </authorList>
    </citation>
    <scope>NUCLEOTIDE SEQUENCE [LARGE SCALE GENOMIC DNA]</scope>
    <source>
        <strain evidence="4 5">TBK1r</strain>
    </source>
</reference>
<dbReference type="SMART" id="SM00327">
    <property type="entry name" value="VWA"/>
    <property type="match status" value="1"/>
</dbReference>
<dbReference type="PROSITE" id="PS50234">
    <property type="entry name" value="VWFA"/>
    <property type="match status" value="1"/>
</dbReference>
<proteinExistence type="predicted"/>
<keyword evidence="5" id="KW-1185">Reference proteome</keyword>
<dbReference type="EMBL" id="CP036432">
    <property type="protein sequence ID" value="QDV85683.1"/>
    <property type="molecule type" value="Genomic_DNA"/>
</dbReference>
<evidence type="ECO:0000313" key="4">
    <source>
        <dbReference type="EMBL" id="QDV85683.1"/>
    </source>
</evidence>
<dbReference type="Pfam" id="PF13519">
    <property type="entry name" value="VWA_2"/>
    <property type="match status" value="1"/>
</dbReference>
<name>A0ABX5XUH4_9BACT</name>
<evidence type="ECO:0000259" key="3">
    <source>
        <dbReference type="PROSITE" id="PS50234"/>
    </source>
</evidence>
<dbReference type="Pfam" id="PF12034">
    <property type="entry name" value="YfbK_C"/>
    <property type="match status" value="1"/>
</dbReference>
<dbReference type="InterPro" id="IPR051266">
    <property type="entry name" value="CLCR"/>
</dbReference>
<evidence type="ECO:0000256" key="1">
    <source>
        <dbReference type="SAM" id="MobiDB-lite"/>
    </source>
</evidence>
<dbReference type="SUPFAM" id="SSF53300">
    <property type="entry name" value="vWA-like"/>
    <property type="match status" value="1"/>
</dbReference>
<feature type="region of interest" description="Disordered" evidence="1">
    <location>
        <begin position="188"/>
        <end position="208"/>
    </location>
</feature>
<dbReference type="InterPro" id="IPR002035">
    <property type="entry name" value="VWF_A"/>
</dbReference>
<dbReference type="InterPro" id="IPR021908">
    <property type="entry name" value="YfbK_C"/>
</dbReference>
<sequence length="1026" mass="110485">MNEASQNDRLDPDLEARIVALVLGEASELERDQLNRLIEQRPELAAVKKQFESIDGLMRDVSSDEAPPEDEDWKLPAERRHKVLAAISGQAKQTGDARPRLPTSHFWNATRVAISLGIAGLFLMLATGAFMMQESRQVGSVATEMQRDFAADFDVEESASVEFEASIDEEYLFEDEYAVSGAGRRFRGSQLARPAKPQSGVTFGDTADSKSSLSAIRDSLGVDAIKKEAVPPSAYYLQDDVQYFPTVPSPPLPEVAAAADKSGAINGQAFSPKDKWSEVEASPEFAAGGMKRFDDGIERSGQVAKAAPQAATRFGRGITDFETAQRGEPTQRLDDQNGAAGAALGFQSGAGGAMGGGGFGSGFGGGIGGEPFGSTASPQQGLAEGSDPMMAGMELMEGMSMMGEATVPPTNRPGGGRFYESDALSYSIPAPENAPEAVVPEAMLRELEERSDLAVTAPAEQKLLLDTPKIVIPQEEEPALLGTRALSRRTRAAIAGKTATLSDLQPEPSKPATHWGAGMNELDGLATADRSKKFRDLQSGLQRQAGQVASKGKDDDLFGDPQVNFETESLKRSSIEKSPAPDGLDEKDAAKEAFSTFSLHVSDVSFKLAAAALAQGEWPEPAKIRVEEFVNALDYGDPMPSQDEKVACRLEQAIHPFLQQRNLLRVSMRTAAAGRASNTPLRLTFLLDNSGSMERIDRQQTVRRAFALLAQQLKPLDQVTLISFARQPRLLADKVDGSQAQRLVELIDHLPSEGGTNIEAALQLAFEKAREHQTDGAQNRIILLTDGAVNLGNADPESLSGRITTIREAGIAFDAAGIVAEGLNDEILEALTRKGDGRYYLLDSPEDADDGFASQIAGALRPSAKNVKVQIEFNPKRVGHYKLLGFEKHLLKKEDFRNDKVDAAEMAAAEAGVAVYQFQAKPDGEGDVGSVSVRFQDLSTGQMIENRWPIPYEPNAPRPDQASESIRIATAAALFAAKLRGDPLGANVDLKTLSDLLAGLPDQDRNRKRVQQLQMMISQARQLVGN</sequence>
<dbReference type="Proteomes" id="UP000318081">
    <property type="component" value="Chromosome"/>
</dbReference>
<dbReference type="InterPro" id="IPR036465">
    <property type="entry name" value="vWFA_dom_sf"/>
</dbReference>
<protein>
    <submittedName>
        <fullName evidence="4">von Willebrand factor</fullName>
    </submittedName>
</protein>
<keyword evidence="2" id="KW-1133">Transmembrane helix</keyword>
<dbReference type="Gene3D" id="3.40.50.410">
    <property type="entry name" value="von Willebrand factor, type A domain"/>
    <property type="match status" value="1"/>
</dbReference>
<evidence type="ECO:0000313" key="5">
    <source>
        <dbReference type="Proteomes" id="UP000318081"/>
    </source>
</evidence>
<organism evidence="4 5">
    <name type="scientific">Stieleria magnilauensis</name>
    <dbReference type="NCBI Taxonomy" id="2527963"/>
    <lineage>
        <taxon>Bacteria</taxon>
        <taxon>Pseudomonadati</taxon>
        <taxon>Planctomycetota</taxon>
        <taxon>Planctomycetia</taxon>
        <taxon>Pirellulales</taxon>
        <taxon>Pirellulaceae</taxon>
        <taxon>Stieleria</taxon>
    </lineage>
</organism>
<gene>
    <name evidence="4" type="ORF">TBK1r_46980</name>
</gene>
<dbReference type="InterPro" id="IPR022156">
    <property type="entry name" value="Uncharacterised_YfbK_N"/>
</dbReference>
<feature type="region of interest" description="Disordered" evidence="1">
    <location>
        <begin position="365"/>
        <end position="384"/>
    </location>
</feature>
<keyword evidence="2" id="KW-0812">Transmembrane</keyword>
<feature type="region of interest" description="Disordered" evidence="1">
    <location>
        <begin position="537"/>
        <end position="585"/>
    </location>
</feature>
<evidence type="ECO:0000256" key="2">
    <source>
        <dbReference type="SAM" id="Phobius"/>
    </source>
</evidence>
<accession>A0ABX5XUH4</accession>
<feature type="transmembrane region" description="Helical" evidence="2">
    <location>
        <begin position="112"/>
        <end position="132"/>
    </location>
</feature>
<dbReference type="Pfam" id="PF12450">
    <property type="entry name" value="vWF_A"/>
    <property type="match status" value="1"/>
</dbReference>